<comment type="caution">
    <text evidence="2">The sequence shown here is derived from an EMBL/GenBank/DDBJ whole genome shotgun (WGS) entry which is preliminary data.</text>
</comment>
<dbReference type="AlphaFoldDB" id="A0A8S3IVN3"/>
<sequence length="97" mass="11296">RLLLVHMLNILMENLDCTLVFVDENIMSINQLLIKHRLIISELNENYGNYMSKKALAIDCLDSIKANLKLQSLGERGYDKFVSNEQKIHMCKHLYSK</sequence>
<reference evidence="2" key="1">
    <citation type="submission" date="2021-02" db="EMBL/GenBank/DDBJ databases">
        <authorList>
            <person name="Nowell W R."/>
        </authorList>
    </citation>
    <scope>NUCLEOTIDE SEQUENCE</scope>
</reference>
<evidence type="ECO:0000313" key="2">
    <source>
        <dbReference type="EMBL" id="CAF5204683.1"/>
    </source>
</evidence>
<evidence type="ECO:0000313" key="3">
    <source>
        <dbReference type="Proteomes" id="UP000681720"/>
    </source>
</evidence>
<feature type="chain" id="PRO_5035801172" evidence="1">
    <location>
        <begin position="18"/>
        <end position="97"/>
    </location>
</feature>
<proteinExistence type="predicted"/>
<keyword evidence="1" id="KW-0732">Signal</keyword>
<organism evidence="2 3">
    <name type="scientific">Rotaria magnacalcarata</name>
    <dbReference type="NCBI Taxonomy" id="392030"/>
    <lineage>
        <taxon>Eukaryota</taxon>
        <taxon>Metazoa</taxon>
        <taxon>Spiralia</taxon>
        <taxon>Gnathifera</taxon>
        <taxon>Rotifera</taxon>
        <taxon>Eurotatoria</taxon>
        <taxon>Bdelloidea</taxon>
        <taxon>Philodinida</taxon>
        <taxon>Philodinidae</taxon>
        <taxon>Rotaria</taxon>
    </lineage>
</organism>
<dbReference type="EMBL" id="CAJOBJ010348311">
    <property type="protein sequence ID" value="CAF5204683.1"/>
    <property type="molecule type" value="Genomic_DNA"/>
</dbReference>
<evidence type="ECO:0000256" key="1">
    <source>
        <dbReference type="SAM" id="SignalP"/>
    </source>
</evidence>
<dbReference type="Proteomes" id="UP000681720">
    <property type="component" value="Unassembled WGS sequence"/>
</dbReference>
<accession>A0A8S3IVN3</accession>
<protein>
    <submittedName>
        <fullName evidence="2">Uncharacterized protein</fullName>
    </submittedName>
</protein>
<feature type="signal peptide" evidence="1">
    <location>
        <begin position="1"/>
        <end position="17"/>
    </location>
</feature>
<name>A0A8S3IVN3_9BILA</name>
<feature type="non-terminal residue" evidence="2">
    <location>
        <position position="1"/>
    </location>
</feature>
<gene>
    <name evidence="2" type="ORF">GIL414_LOCUS77736</name>
</gene>